<name>A0A1H7PE16_9SPHI</name>
<sequence length="265" mass="31516">MAEKNIHFEKISLLVTHFNRSKSLERLLLKLKEIGISFHEIIVSDGGSEFDHLQYIEGLKKHTEFTLLTTPVNKGLGNSINVGQDRATTPYILYIQEDFVPKHQIKTAIKDGFEIMENEKAWDIVRFYAFPWADYPYLKPYRNGFSEMKFHLAPWYTDHRKFFCYSDHPHLKRATFPQKFGRYFETLSGDITEMKMCRSFLRNKGRGLYYEQHGELFEHQNTQDEPGQVRLDKRKFQKLRNNPVARSLFLKYRMLKDTMLLLMND</sequence>
<dbReference type="InterPro" id="IPR001173">
    <property type="entry name" value="Glyco_trans_2-like"/>
</dbReference>
<dbReference type="InterPro" id="IPR029044">
    <property type="entry name" value="Nucleotide-diphossugar_trans"/>
</dbReference>
<dbReference type="RefSeq" id="WP_090605930.1">
    <property type="nucleotide sequence ID" value="NZ_FNZR01000004.1"/>
</dbReference>
<reference evidence="3" key="1">
    <citation type="submission" date="2016-10" db="EMBL/GenBank/DDBJ databases">
        <authorList>
            <person name="Varghese N."/>
            <person name="Submissions S."/>
        </authorList>
    </citation>
    <scope>NUCLEOTIDE SEQUENCE [LARGE SCALE GENOMIC DNA]</scope>
    <source>
        <strain evidence="3">Jip14</strain>
    </source>
</reference>
<protein>
    <submittedName>
        <fullName evidence="2">Glycosyl transferase family 2</fullName>
    </submittedName>
</protein>
<evidence type="ECO:0000259" key="1">
    <source>
        <dbReference type="Pfam" id="PF00535"/>
    </source>
</evidence>
<organism evidence="2 3">
    <name type="scientific">Parapedobacter koreensis</name>
    <dbReference type="NCBI Taxonomy" id="332977"/>
    <lineage>
        <taxon>Bacteria</taxon>
        <taxon>Pseudomonadati</taxon>
        <taxon>Bacteroidota</taxon>
        <taxon>Sphingobacteriia</taxon>
        <taxon>Sphingobacteriales</taxon>
        <taxon>Sphingobacteriaceae</taxon>
        <taxon>Parapedobacter</taxon>
    </lineage>
</organism>
<dbReference type="AlphaFoldDB" id="A0A1H7PE16"/>
<dbReference type="GO" id="GO:0016740">
    <property type="term" value="F:transferase activity"/>
    <property type="evidence" value="ECO:0007669"/>
    <property type="project" value="UniProtKB-KW"/>
</dbReference>
<gene>
    <name evidence="2" type="ORF">SAMN05421740_104333</name>
</gene>
<dbReference type="STRING" id="332977.SAMN05421740_104333"/>
<dbReference type="OrthoDB" id="744361at2"/>
<dbReference type="SUPFAM" id="SSF53448">
    <property type="entry name" value="Nucleotide-diphospho-sugar transferases"/>
    <property type="match status" value="1"/>
</dbReference>
<keyword evidence="3" id="KW-1185">Reference proteome</keyword>
<dbReference type="Gene3D" id="3.90.550.10">
    <property type="entry name" value="Spore Coat Polysaccharide Biosynthesis Protein SpsA, Chain A"/>
    <property type="match status" value="1"/>
</dbReference>
<evidence type="ECO:0000313" key="3">
    <source>
        <dbReference type="Proteomes" id="UP000198916"/>
    </source>
</evidence>
<proteinExistence type="predicted"/>
<accession>A0A1H7PE16</accession>
<dbReference type="EMBL" id="FNZR01000004">
    <property type="protein sequence ID" value="SEL34003.1"/>
    <property type="molecule type" value="Genomic_DNA"/>
</dbReference>
<feature type="domain" description="Glycosyltransferase 2-like" evidence="1">
    <location>
        <begin position="12"/>
        <end position="166"/>
    </location>
</feature>
<dbReference type="CDD" id="cd00761">
    <property type="entry name" value="Glyco_tranf_GTA_type"/>
    <property type="match status" value="1"/>
</dbReference>
<evidence type="ECO:0000313" key="2">
    <source>
        <dbReference type="EMBL" id="SEL34003.1"/>
    </source>
</evidence>
<dbReference type="Proteomes" id="UP000198916">
    <property type="component" value="Unassembled WGS sequence"/>
</dbReference>
<keyword evidence="2" id="KW-0808">Transferase</keyword>
<dbReference type="Pfam" id="PF00535">
    <property type="entry name" value="Glycos_transf_2"/>
    <property type="match status" value="1"/>
</dbReference>